<accession>B4RDE0</accession>
<dbReference type="STRING" id="450851.PHZ_c1919"/>
<evidence type="ECO:0000313" key="4">
    <source>
        <dbReference type="Proteomes" id="UP000001868"/>
    </source>
</evidence>
<feature type="region of interest" description="Disordered" evidence="1">
    <location>
        <begin position="1"/>
        <end position="37"/>
    </location>
</feature>
<dbReference type="Proteomes" id="UP000001868">
    <property type="component" value="Chromosome"/>
</dbReference>
<dbReference type="EMBL" id="CP000747">
    <property type="protein sequence ID" value="ACG78330.1"/>
    <property type="molecule type" value="Genomic_DNA"/>
</dbReference>
<dbReference type="eggNOG" id="ENOG5033799">
    <property type="taxonomic scope" value="Bacteria"/>
</dbReference>
<dbReference type="AlphaFoldDB" id="B4RDE0"/>
<evidence type="ECO:0000259" key="2">
    <source>
        <dbReference type="Pfam" id="PF19802"/>
    </source>
</evidence>
<feature type="compositionally biased region" description="Basic and acidic residues" evidence="1">
    <location>
        <begin position="1"/>
        <end position="17"/>
    </location>
</feature>
<name>B4RDE0_PHEZH</name>
<proteinExistence type="predicted"/>
<organism evidence="3 4">
    <name type="scientific">Phenylobacterium zucineum (strain HLK1)</name>
    <dbReference type="NCBI Taxonomy" id="450851"/>
    <lineage>
        <taxon>Bacteria</taxon>
        <taxon>Pseudomonadati</taxon>
        <taxon>Pseudomonadota</taxon>
        <taxon>Alphaproteobacteria</taxon>
        <taxon>Caulobacterales</taxon>
        <taxon>Caulobacteraceae</taxon>
        <taxon>Phenylobacterium</taxon>
    </lineage>
</organism>
<reference evidence="3 4" key="1">
    <citation type="journal article" date="2008" name="BMC Genomics">
        <title>Complete genome of Phenylobacterium zucineum - a novel facultative intracellular bacterium isolated from human erythroleukemia cell line K562.</title>
        <authorList>
            <person name="Luo Y."/>
            <person name="Xu X."/>
            <person name="Ding Z."/>
            <person name="Liu Z."/>
            <person name="Zhang B."/>
            <person name="Yan Z."/>
            <person name="Sun J."/>
            <person name="Hu S."/>
            <person name="Hu X."/>
        </authorList>
    </citation>
    <scope>NUCLEOTIDE SEQUENCE [LARGE SCALE GENOMIC DNA]</scope>
    <source>
        <strain evidence="3 4">HLK1</strain>
    </source>
</reference>
<keyword evidence="4" id="KW-1185">Reference proteome</keyword>
<feature type="domain" description="DUF6285" evidence="2">
    <location>
        <begin position="56"/>
        <end position="146"/>
    </location>
</feature>
<protein>
    <recommendedName>
        <fullName evidence="2">DUF6285 domain-containing protein</fullName>
    </recommendedName>
</protein>
<gene>
    <name evidence="3" type="ordered locus">PHZ_c1919</name>
</gene>
<sequence>MGQRGRDVGRAADDRPARVRNRSRPRRPPGAGPVITHPKAEELTEAVAAWIEQIRPGLDPRNAFLARVAANALAAVTRELKQGPHAETAAQKRMAGLLGHGGPFEELNAELCERIRSGEFDVATPGLLEALRANTMEQLAIDQPSYRHEV</sequence>
<dbReference type="InterPro" id="IPR046252">
    <property type="entry name" value="DUF6285"/>
</dbReference>
<evidence type="ECO:0000313" key="3">
    <source>
        <dbReference type="EMBL" id="ACG78330.1"/>
    </source>
</evidence>
<evidence type="ECO:0000256" key="1">
    <source>
        <dbReference type="SAM" id="MobiDB-lite"/>
    </source>
</evidence>
<dbReference type="Pfam" id="PF19802">
    <property type="entry name" value="DUF6285"/>
    <property type="match status" value="1"/>
</dbReference>
<dbReference type="HOGENOM" id="CLU_142892_1_0_5"/>
<dbReference type="KEGG" id="pzu:PHZ_c1919"/>
<feature type="compositionally biased region" description="Basic residues" evidence="1">
    <location>
        <begin position="18"/>
        <end position="27"/>
    </location>
</feature>